<gene>
    <name evidence="1" type="ORF">DMX08_24575</name>
</gene>
<protein>
    <submittedName>
        <fullName evidence="1">Uncharacterized protein</fullName>
    </submittedName>
</protein>
<reference evidence="1 2" key="1">
    <citation type="submission" date="2018-06" db="EMBL/GenBank/DDBJ databases">
        <title>Pseudomonas diversity within urban Lake Michigan freshwaters.</title>
        <authorList>
            <person name="Batrich M."/>
            <person name="Hatzopoulos T."/>
            <person name="Putonti C."/>
        </authorList>
    </citation>
    <scope>NUCLEOTIDE SEQUENCE [LARGE SCALE GENOMIC DNA]</scope>
    <source>
        <strain evidence="1 2">MB-090624</strain>
    </source>
</reference>
<accession>A0A9Q6ICM6</accession>
<dbReference type="Proteomes" id="UP000248188">
    <property type="component" value="Unassembled WGS sequence"/>
</dbReference>
<organism evidence="1 2">
    <name type="scientific">Pseudomonas protegens</name>
    <dbReference type="NCBI Taxonomy" id="380021"/>
    <lineage>
        <taxon>Bacteria</taxon>
        <taxon>Pseudomonadati</taxon>
        <taxon>Pseudomonadota</taxon>
        <taxon>Gammaproteobacteria</taxon>
        <taxon>Pseudomonadales</taxon>
        <taxon>Pseudomonadaceae</taxon>
        <taxon>Pseudomonas</taxon>
    </lineage>
</organism>
<dbReference type="RefSeq" id="WP_102860936.1">
    <property type="nucleotide sequence ID" value="NZ_AP024503.1"/>
</dbReference>
<name>A0A9Q6ICM6_9PSED</name>
<evidence type="ECO:0000313" key="1">
    <source>
        <dbReference type="EMBL" id="PYC31607.1"/>
    </source>
</evidence>
<dbReference type="AlphaFoldDB" id="A0A9Q6ICM6"/>
<evidence type="ECO:0000313" key="2">
    <source>
        <dbReference type="Proteomes" id="UP000248188"/>
    </source>
</evidence>
<sequence length="145" mass="15933">MLKDGHECAPPLPEFLLEAQALLAKSEDCLSHLHLIRNDEEAINCLLASLLCLAQTAARHSISPLAEFALHIHGVLKRTAHPVDLNDPILDALKSCLTLMAWQLELIDPHNGQLNLDDSEQALLINELTDQVAQNCTCAYPSCTH</sequence>
<dbReference type="EMBL" id="QJRN01000017">
    <property type="protein sequence ID" value="PYC31607.1"/>
    <property type="molecule type" value="Genomic_DNA"/>
</dbReference>
<comment type="caution">
    <text evidence="1">The sequence shown here is derived from an EMBL/GenBank/DDBJ whole genome shotgun (WGS) entry which is preliminary data.</text>
</comment>
<dbReference type="OrthoDB" id="7019156at2"/>
<proteinExistence type="predicted"/>